<feature type="compositionally biased region" description="Basic and acidic residues" evidence="1">
    <location>
        <begin position="221"/>
        <end position="251"/>
    </location>
</feature>
<proteinExistence type="predicted"/>
<name>A0A4Y7IK84_PAPSO</name>
<evidence type="ECO:0000313" key="2">
    <source>
        <dbReference type="EMBL" id="RZC47869.1"/>
    </source>
</evidence>
<sequence length="278" mass="31864">MSTRQYLVLQKTCADQEKSLRFSRKQHNEVVKKLTLYNEKIIHRKNKNDVNMNKLQEQHTQLKGSHDILVKENASLSQDEKKIQSCLQGLIGDDFDKCMEDMENGGHALSQYFISQRDASERSYQSTVQKLRSVLTKAHKERGRLSVALSSSRDSSNRRCIYLEKLMEVAVENTKKNAVCEVRIKSQDLADRVCLTNSLFLLDVEPFDVDDDETLPDPDSDYYHESGDYEETLFHGDQPTEDKTDGDHPKDPNPNIDPEAEAEVEISAPEQNMPQNDL</sequence>
<feature type="region of interest" description="Disordered" evidence="1">
    <location>
        <begin position="208"/>
        <end position="278"/>
    </location>
</feature>
<evidence type="ECO:0000313" key="3">
    <source>
        <dbReference type="Proteomes" id="UP000316621"/>
    </source>
</evidence>
<organism evidence="2 3">
    <name type="scientific">Papaver somniferum</name>
    <name type="common">Opium poppy</name>
    <dbReference type="NCBI Taxonomy" id="3469"/>
    <lineage>
        <taxon>Eukaryota</taxon>
        <taxon>Viridiplantae</taxon>
        <taxon>Streptophyta</taxon>
        <taxon>Embryophyta</taxon>
        <taxon>Tracheophyta</taxon>
        <taxon>Spermatophyta</taxon>
        <taxon>Magnoliopsida</taxon>
        <taxon>Ranunculales</taxon>
        <taxon>Papaveraceae</taxon>
        <taxon>Papaveroideae</taxon>
        <taxon>Papaver</taxon>
    </lineage>
</organism>
<reference evidence="2 3" key="1">
    <citation type="journal article" date="2018" name="Science">
        <title>The opium poppy genome and morphinan production.</title>
        <authorList>
            <person name="Guo L."/>
            <person name="Winzer T."/>
            <person name="Yang X."/>
            <person name="Li Y."/>
            <person name="Ning Z."/>
            <person name="He Z."/>
            <person name="Teodor R."/>
            <person name="Lu Y."/>
            <person name="Bowser T.A."/>
            <person name="Graham I.A."/>
            <person name="Ye K."/>
        </authorList>
    </citation>
    <scope>NUCLEOTIDE SEQUENCE [LARGE SCALE GENOMIC DNA]</scope>
    <source>
        <strain evidence="3">cv. HN1</strain>
        <tissue evidence="2">Leaves</tissue>
    </source>
</reference>
<dbReference type="Proteomes" id="UP000316621">
    <property type="component" value="Chromosome 1"/>
</dbReference>
<dbReference type="AlphaFoldDB" id="A0A4Y7IK84"/>
<feature type="compositionally biased region" description="Acidic residues" evidence="1">
    <location>
        <begin position="208"/>
        <end position="220"/>
    </location>
</feature>
<feature type="compositionally biased region" description="Polar residues" evidence="1">
    <location>
        <begin position="269"/>
        <end position="278"/>
    </location>
</feature>
<dbReference type="EMBL" id="CM010715">
    <property type="protein sequence ID" value="RZC47869.1"/>
    <property type="molecule type" value="Genomic_DNA"/>
</dbReference>
<dbReference type="Gramene" id="RZC47869">
    <property type="protein sequence ID" value="RZC47869"/>
    <property type="gene ID" value="C5167_040822"/>
</dbReference>
<keyword evidence="3" id="KW-1185">Reference proteome</keyword>
<accession>A0A4Y7IK84</accession>
<gene>
    <name evidence="2" type="ORF">C5167_040822</name>
</gene>
<evidence type="ECO:0000256" key="1">
    <source>
        <dbReference type="SAM" id="MobiDB-lite"/>
    </source>
</evidence>
<protein>
    <submittedName>
        <fullName evidence="2">Uncharacterized protein</fullName>
    </submittedName>
</protein>